<dbReference type="PROSITE" id="PS50887">
    <property type="entry name" value="GGDEF"/>
    <property type="match status" value="1"/>
</dbReference>
<organism evidence="3 4">
    <name type="scientific">Frankia alni (strain DSM 45986 / CECT 9034 / ACN14a)</name>
    <dbReference type="NCBI Taxonomy" id="326424"/>
    <lineage>
        <taxon>Bacteria</taxon>
        <taxon>Bacillati</taxon>
        <taxon>Actinomycetota</taxon>
        <taxon>Actinomycetes</taxon>
        <taxon>Frankiales</taxon>
        <taxon>Frankiaceae</taxon>
        <taxon>Frankia</taxon>
    </lineage>
</organism>
<evidence type="ECO:0000313" key="4">
    <source>
        <dbReference type="Proteomes" id="UP000000657"/>
    </source>
</evidence>
<dbReference type="SUPFAM" id="SSF55073">
    <property type="entry name" value="Nucleotide cyclase"/>
    <property type="match status" value="1"/>
</dbReference>
<accession>Q0RSA0</accession>
<name>Q0RSA0_FRAAA</name>
<dbReference type="InterPro" id="IPR052155">
    <property type="entry name" value="Biofilm_reg_signaling"/>
</dbReference>
<evidence type="ECO:0000256" key="1">
    <source>
        <dbReference type="SAM" id="MobiDB-lite"/>
    </source>
</evidence>
<proteinExistence type="predicted"/>
<dbReference type="HOGENOM" id="CLU_729101_0_0_11"/>
<dbReference type="EMBL" id="CT573213">
    <property type="protein sequence ID" value="CAJ59564.1"/>
    <property type="molecule type" value="Genomic_DNA"/>
</dbReference>
<dbReference type="eggNOG" id="COG2199">
    <property type="taxonomic scope" value="Bacteria"/>
</dbReference>
<dbReference type="PANTHER" id="PTHR44757:SF2">
    <property type="entry name" value="BIOFILM ARCHITECTURE MAINTENANCE PROTEIN MBAA"/>
    <property type="match status" value="1"/>
</dbReference>
<dbReference type="InterPro" id="IPR000160">
    <property type="entry name" value="GGDEF_dom"/>
</dbReference>
<sequence length="369" mass="38849">MFDSLPSPVAVLGPDGTVVRLNEAWRRSAATGVALLPVRPGMSWLAACDHAAEAAAAARSAGASADPARSSPAAGLTDLAAIDPVTPVRTLAFLSRQMIDRRRTRARIELPQSAPRGHRWLDVRLSTLMRGDGLIVVVEDVTERRQREEDLRRQATTDPITGMANRTALRALLAARLTPGGSGALDATRARAVSAASSARTPPSPEQAGTAVLFLDLDAFRRINNSFGYPTGDAALHAVARRFSSVLGPADILGRWDGDEFVVLVGSGDAPDVADLAERLVAALDEPLDVHGHRLRLSVSVGVALVGAAPSNPSNKPPDQHKRGRQPGIQATGAPAEEGDALVARAGAEVTRARSRLRAGHDRRSRSGP</sequence>
<dbReference type="Gene3D" id="3.30.70.270">
    <property type="match status" value="1"/>
</dbReference>
<dbReference type="SMART" id="SM00267">
    <property type="entry name" value="GGDEF"/>
    <property type="match status" value="1"/>
</dbReference>
<feature type="domain" description="GGDEF" evidence="2">
    <location>
        <begin position="208"/>
        <end position="337"/>
    </location>
</feature>
<dbReference type="InterPro" id="IPR043128">
    <property type="entry name" value="Rev_trsase/Diguanyl_cyclase"/>
</dbReference>
<gene>
    <name evidence="3" type="ordered locus">FRAAL0898</name>
</gene>
<feature type="compositionally biased region" description="Basic residues" evidence="1">
    <location>
        <begin position="353"/>
        <end position="369"/>
    </location>
</feature>
<dbReference type="KEGG" id="fal:FRAAL0898"/>
<keyword evidence="4" id="KW-1185">Reference proteome</keyword>
<dbReference type="Proteomes" id="UP000000657">
    <property type="component" value="Chromosome"/>
</dbReference>
<dbReference type="PANTHER" id="PTHR44757">
    <property type="entry name" value="DIGUANYLATE CYCLASE DGCP"/>
    <property type="match status" value="1"/>
</dbReference>
<dbReference type="AlphaFoldDB" id="Q0RSA0"/>
<dbReference type="Pfam" id="PF00990">
    <property type="entry name" value="GGDEF"/>
    <property type="match status" value="1"/>
</dbReference>
<evidence type="ECO:0000313" key="3">
    <source>
        <dbReference type="EMBL" id="CAJ59564.1"/>
    </source>
</evidence>
<dbReference type="CDD" id="cd01949">
    <property type="entry name" value="GGDEF"/>
    <property type="match status" value="1"/>
</dbReference>
<dbReference type="NCBIfam" id="TIGR00254">
    <property type="entry name" value="GGDEF"/>
    <property type="match status" value="1"/>
</dbReference>
<protein>
    <recommendedName>
        <fullName evidence="2">GGDEF domain-containing protein</fullName>
    </recommendedName>
</protein>
<dbReference type="InterPro" id="IPR029787">
    <property type="entry name" value="Nucleotide_cyclase"/>
</dbReference>
<dbReference type="STRING" id="326424.FRAAL0898"/>
<evidence type="ECO:0000259" key="2">
    <source>
        <dbReference type="PROSITE" id="PS50887"/>
    </source>
</evidence>
<dbReference type="Gene3D" id="3.30.450.20">
    <property type="entry name" value="PAS domain"/>
    <property type="match status" value="1"/>
</dbReference>
<feature type="region of interest" description="Disordered" evidence="1">
    <location>
        <begin position="308"/>
        <end position="369"/>
    </location>
</feature>
<reference evidence="3 4" key="1">
    <citation type="journal article" date="2007" name="Genome Res.">
        <title>Genome characteristics of facultatively symbiotic Frankia sp. strains reflect host range and host plant biogeography.</title>
        <authorList>
            <person name="Normand P."/>
            <person name="Lapierre P."/>
            <person name="Tisa L.S."/>
            <person name="Gogarten J.P."/>
            <person name="Alloisio N."/>
            <person name="Bagnarol E."/>
            <person name="Bassi C.A."/>
            <person name="Berry A.M."/>
            <person name="Bickhart D.M."/>
            <person name="Choisne N."/>
            <person name="Couloux A."/>
            <person name="Cournoyer B."/>
            <person name="Cruveiller S."/>
            <person name="Daubin V."/>
            <person name="Demange N."/>
            <person name="Francino M.P."/>
            <person name="Goltsman E."/>
            <person name="Huang Y."/>
            <person name="Kopp O.R."/>
            <person name="Labarre L."/>
            <person name="Lapidus A."/>
            <person name="Lavire C."/>
            <person name="Marechal J."/>
            <person name="Martinez M."/>
            <person name="Mastronunzio J.E."/>
            <person name="Mullin B.C."/>
            <person name="Niemann J."/>
            <person name="Pujic P."/>
            <person name="Rawnsley T."/>
            <person name="Rouy Z."/>
            <person name="Schenowitz C."/>
            <person name="Sellstedt A."/>
            <person name="Tavares F."/>
            <person name="Tomkins J.P."/>
            <person name="Vallenet D."/>
            <person name="Valverde C."/>
            <person name="Wall L.G."/>
            <person name="Wang Y."/>
            <person name="Medigue C."/>
            <person name="Benson D.R."/>
        </authorList>
    </citation>
    <scope>NUCLEOTIDE SEQUENCE [LARGE SCALE GENOMIC DNA]</scope>
    <source>
        <strain evidence="4">DSM 45986 / CECT 9034 / ACN14a</strain>
    </source>
</reference>